<dbReference type="Proteomes" id="UP001177670">
    <property type="component" value="Unassembled WGS sequence"/>
</dbReference>
<evidence type="ECO:0000256" key="1">
    <source>
        <dbReference type="SAM" id="MobiDB-lite"/>
    </source>
</evidence>
<protein>
    <submittedName>
        <fullName evidence="2">Uncharacterized protein</fullName>
    </submittedName>
</protein>
<keyword evidence="3" id="KW-1185">Reference proteome</keyword>
<reference evidence="2" key="1">
    <citation type="submission" date="2021-10" db="EMBL/GenBank/DDBJ databases">
        <title>Melipona bicolor Genome sequencing and assembly.</title>
        <authorList>
            <person name="Araujo N.S."/>
            <person name="Arias M.C."/>
        </authorList>
    </citation>
    <scope>NUCLEOTIDE SEQUENCE</scope>
    <source>
        <strain evidence="2">USP_2M_L1-L4_2017</strain>
        <tissue evidence="2">Whole body</tissue>
    </source>
</reference>
<organism evidence="2 3">
    <name type="scientific">Melipona bicolor</name>
    <dbReference type="NCBI Taxonomy" id="60889"/>
    <lineage>
        <taxon>Eukaryota</taxon>
        <taxon>Metazoa</taxon>
        <taxon>Ecdysozoa</taxon>
        <taxon>Arthropoda</taxon>
        <taxon>Hexapoda</taxon>
        <taxon>Insecta</taxon>
        <taxon>Pterygota</taxon>
        <taxon>Neoptera</taxon>
        <taxon>Endopterygota</taxon>
        <taxon>Hymenoptera</taxon>
        <taxon>Apocrita</taxon>
        <taxon>Aculeata</taxon>
        <taxon>Apoidea</taxon>
        <taxon>Anthophila</taxon>
        <taxon>Apidae</taxon>
        <taxon>Melipona</taxon>
    </lineage>
</organism>
<evidence type="ECO:0000313" key="2">
    <source>
        <dbReference type="EMBL" id="KAK1132238.1"/>
    </source>
</evidence>
<accession>A0AA40KTE3</accession>
<proteinExistence type="predicted"/>
<dbReference type="EMBL" id="JAHYIQ010000005">
    <property type="protein sequence ID" value="KAK1132238.1"/>
    <property type="molecule type" value="Genomic_DNA"/>
</dbReference>
<sequence>MRYGIASLSPTSPHVIANVSSPQECCAGNCKWQMQVVAAAQKWMQHRTLGFYRGAFRKQEASNSDSKSRRWSKRAFQRRSSEVEVRLRRTSLTGPQGHSSVDGPKSPTPSRRRSSSIAVARPTPDLHRFLQAEAGPWGHLSPSPRSPTRTPAISPGAVSTSSHLSPRASPGGPSPTTPPGPARSASGSRGPAPQRQYRGRTSSMPAVPRHKVSHRMKHQSI</sequence>
<gene>
    <name evidence="2" type="ORF">K0M31_016360</name>
</gene>
<feature type="compositionally biased region" description="Pro residues" evidence="1">
    <location>
        <begin position="172"/>
        <end position="181"/>
    </location>
</feature>
<feature type="region of interest" description="Disordered" evidence="1">
    <location>
        <begin position="58"/>
        <end position="221"/>
    </location>
</feature>
<evidence type="ECO:0000313" key="3">
    <source>
        <dbReference type="Proteomes" id="UP001177670"/>
    </source>
</evidence>
<feature type="compositionally biased region" description="Basic residues" evidence="1">
    <location>
        <begin position="208"/>
        <end position="221"/>
    </location>
</feature>
<dbReference type="AlphaFoldDB" id="A0AA40KTE3"/>
<name>A0AA40KTE3_9HYME</name>
<feature type="compositionally biased region" description="Polar residues" evidence="1">
    <location>
        <begin position="90"/>
        <end position="99"/>
    </location>
</feature>
<feature type="compositionally biased region" description="Low complexity" evidence="1">
    <location>
        <begin position="141"/>
        <end position="151"/>
    </location>
</feature>
<comment type="caution">
    <text evidence="2">The sequence shown here is derived from an EMBL/GenBank/DDBJ whole genome shotgun (WGS) entry which is preliminary data.</text>
</comment>